<dbReference type="InterPro" id="IPR013783">
    <property type="entry name" value="Ig-like_fold"/>
</dbReference>
<name>W7QIT1_9ALTE</name>
<sequence>MKYKLLTLSIVAALTGCGSDDQRPIGFKANTATVPTFTGEFAAVATKHAETGNPSGQIIISDETKNESQFYPFKATGTYGEFSFSASGEWSYTLWQGHEYSATPEHPAVTALVKAGLPDLFDSFTVKTADGTEKQFTVTIRGIDEPATFGGDIATRLVQRDTDQGNAEGTITVNDANPAEAYFKPILEQPNTVATEMADTAKIVTSYGEVMIKVLAPVEATETDKAEPGKVEWTYDLDEMNQEVIALADASESLNDTFTLVSADGTEQEVTVLVKGSDPVPATFVANSPLTTNEDGTFSTVLSVNDANLAGSLSITDPNYQEAAFKPLTDAETTYGRVSIDASGNFAYNIDYTNDDVKSILLDTAQDPLPTLNESLTFEAIDGTLANVTVSLEAALLEPAVISGLPAVEDGVSTSAVNANLLATAGNLNLTDANTWQASFIADSFATTYGSFSINEAGSWSYTLSDESVGLINDGTLVLPFTEQIRVSAKDGTEVNLPISITSVEGLNFGAQIAGTGSGTKVWVMKMPDGTGAVGKAEFTLRVPESNTKDVKVQFHGSEWQGGDVRKHMLSMALQPRSNSIFILDGTGTSTTGNSVKLDQPLTMGELLKFEFSWDGSVDTLAANGDKPLITLKLNGKPVSGSESASGSSIVDGVFPSFSTVDVSKLDKGPRFFAIWTKDALPVDLDDLIIYSDLAGTTEIFSERFDEDGIAEGVEITRDYVHGGLTKSNTVGVEFPPADKFLRLSNNEEHFGGTTLEFAKQEKGSVSFDVRMNTSAHSGYTSLFGGTSGGQGDALVDFDLNKFGAFKVRGTTQKPGYIPVIRYPMGEWFPIELSWDATGDSTPTVTMKLNGSLVTEIPDFTLDADGAFESKSTAPNDIAEGVHRIAFKCGYNVNADKPSVCDFDNVVVKAADGSTIATEDFNSLDAGEDVIVKDDVLQSGMKTLGTIRNADIVEK</sequence>
<accession>W7QIT1</accession>
<comment type="caution">
    <text evidence="1">The sequence shown here is derived from an EMBL/GenBank/DDBJ whole genome shotgun (WGS) entry which is preliminary data.</text>
</comment>
<dbReference type="Proteomes" id="UP000019276">
    <property type="component" value="Unassembled WGS sequence"/>
</dbReference>
<dbReference type="RefSeq" id="WP_035015735.1">
    <property type="nucleotide sequence ID" value="NZ_ARZY01000035.1"/>
</dbReference>
<dbReference type="OrthoDB" id="9813456at2"/>
<dbReference type="InterPro" id="IPR010221">
    <property type="entry name" value="VCBS_dom"/>
</dbReference>
<dbReference type="eggNOG" id="COG2304">
    <property type="taxonomic scope" value="Bacteria"/>
</dbReference>
<evidence type="ECO:0000313" key="2">
    <source>
        <dbReference type="Proteomes" id="UP000019276"/>
    </source>
</evidence>
<proteinExistence type="predicted"/>
<reference evidence="1 2" key="1">
    <citation type="journal article" date="2014" name="Genome Announc.">
        <title>Draft Genome Sequence of the Agar-Degrading Bacterium Catenovulum sp. Strain DS-2, Isolated from Intestines of Haliotis diversicolor.</title>
        <authorList>
            <person name="Shan D."/>
            <person name="Li X."/>
            <person name="Gu Z."/>
            <person name="Wei G."/>
            <person name="Gao Z."/>
            <person name="Shao Z."/>
        </authorList>
    </citation>
    <scope>NUCLEOTIDE SEQUENCE [LARGE SCALE GENOMIC DNA]</scope>
    <source>
        <strain evidence="1 2">DS-2</strain>
    </source>
</reference>
<dbReference type="PROSITE" id="PS51257">
    <property type="entry name" value="PROKAR_LIPOPROTEIN"/>
    <property type="match status" value="1"/>
</dbReference>
<dbReference type="NCBIfam" id="TIGR01965">
    <property type="entry name" value="VCBS_repeat"/>
    <property type="match status" value="4"/>
</dbReference>
<evidence type="ECO:0000313" key="1">
    <source>
        <dbReference type="EMBL" id="EWH08852.1"/>
    </source>
</evidence>
<dbReference type="STRING" id="1328313.DS2_15374"/>
<gene>
    <name evidence="1" type="ORF">DS2_15374</name>
</gene>
<dbReference type="AlphaFoldDB" id="W7QIT1"/>
<keyword evidence="2" id="KW-1185">Reference proteome</keyword>
<protein>
    <submittedName>
        <fullName evidence="1">Large exoprotein</fullName>
    </submittedName>
</protein>
<dbReference type="EMBL" id="ARZY01000035">
    <property type="protein sequence ID" value="EWH08852.1"/>
    <property type="molecule type" value="Genomic_DNA"/>
</dbReference>
<dbReference type="Gene3D" id="2.60.40.10">
    <property type="entry name" value="Immunoglobulins"/>
    <property type="match status" value="2"/>
</dbReference>
<organism evidence="1 2">
    <name type="scientific">Catenovulum agarivorans DS-2</name>
    <dbReference type="NCBI Taxonomy" id="1328313"/>
    <lineage>
        <taxon>Bacteria</taxon>
        <taxon>Pseudomonadati</taxon>
        <taxon>Pseudomonadota</taxon>
        <taxon>Gammaproteobacteria</taxon>
        <taxon>Alteromonadales</taxon>
        <taxon>Alteromonadaceae</taxon>
        <taxon>Catenovulum</taxon>
    </lineage>
</organism>